<protein>
    <recommendedName>
        <fullName evidence="1">Ig-like domain-containing protein</fullName>
    </recommendedName>
</protein>
<name>A0A814U200_ADIRI</name>
<dbReference type="OrthoDB" id="10014810at2759"/>
<dbReference type="SUPFAM" id="SSF48726">
    <property type="entry name" value="Immunoglobulin"/>
    <property type="match status" value="1"/>
</dbReference>
<evidence type="ECO:0000259" key="1">
    <source>
        <dbReference type="PROSITE" id="PS50835"/>
    </source>
</evidence>
<reference evidence="2" key="1">
    <citation type="submission" date="2021-02" db="EMBL/GenBank/DDBJ databases">
        <authorList>
            <person name="Nowell W R."/>
        </authorList>
    </citation>
    <scope>NUCLEOTIDE SEQUENCE</scope>
</reference>
<dbReference type="EMBL" id="CAJNOJ010000129">
    <property type="protein sequence ID" value="CAF1169024.1"/>
    <property type="molecule type" value="Genomic_DNA"/>
</dbReference>
<dbReference type="Pfam" id="PF07686">
    <property type="entry name" value="V-set"/>
    <property type="match status" value="1"/>
</dbReference>
<feature type="domain" description="Ig-like" evidence="1">
    <location>
        <begin position="37"/>
        <end position="148"/>
    </location>
</feature>
<accession>A0A814U200</accession>
<organism evidence="2 3">
    <name type="scientific">Adineta ricciae</name>
    <name type="common">Rotifer</name>
    <dbReference type="NCBI Taxonomy" id="249248"/>
    <lineage>
        <taxon>Eukaryota</taxon>
        <taxon>Metazoa</taxon>
        <taxon>Spiralia</taxon>
        <taxon>Gnathifera</taxon>
        <taxon>Rotifera</taxon>
        <taxon>Eurotatoria</taxon>
        <taxon>Bdelloidea</taxon>
        <taxon>Adinetida</taxon>
        <taxon>Adinetidae</taxon>
        <taxon>Adineta</taxon>
    </lineage>
</organism>
<sequence>MRALNIQRYFSMYIRGQFFDIWLLVILINCINAERRPVPKRVTAEYGSDLSLSCTFQNQDSDDTIVQWLFQNVTDSIHHKPKSHWRPLFLNTQSLIPRETRYSIQQKIRQINQTFLDHTTILTLSKVTNSDEGLYMCKSLLPRTIQMTYQVRVIQSLDINPKQIFIPPNEIGQYSIQLNCILKDNHTNRRHHEIYWWHNNKRLGSRTNRYARIVKNITQQTLISTLFYTGDPAVITGSYVCESEPLKRYISVEFKTNRSTNLFISWILMIPVWIVQYQNYN</sequence>
<dbReference type="Gene3D" id="2.60.40.10">
    <property type="entry name" value="Immunoglobulins"/>
    <property type="match status" value="1"/>
</dbReference>
<proteinExistence type="predicted"/>
<dbReference type="InterPro" id="IPR003599">
    <property type="entry name" value="Ig_sub"/>
</dbReference>
<dbReference type="InterPro" id="IPR013783">
    <property type="entry name" value="Ig-like_fold"/>
</dbReference>
<dbReference type="InterPro" id="IPR036179">
    <property type="entry name" value="Ig-like_dom_sf"/>
</dbReference>
<dbReference type="InterPro" id="IPR007110">
    <property type="entry name" value="Ig-like_dom"/>
</dbReference>
<dbReference type="SMART" id="SM00409">
    <property type="entry name" value="IG"/>
    <property type="match status" value="1"/>
</dbReference>
<dbReference type="Proteomes" id="UP000663852">
    <property type="component" value="Unassembled WGS sequence"/>
</dbReference>
<dbReference type="InterPro" id="IPR013106">
    <property type="entry name" value="Ig_V-set"/>
</dbReference>
<evidence type="ECO:0000313" key="2">
    <source>
        <dbReference type="EMBL" id="CAF1169024.1"/>
    </source>
</evidence>
<dbReference type="AlphaFoldDB" id="A0A814U200"/>
<comment type="caution">
    <text evidence="2">The sequence shown here is derived from an EMBL/GenBank/DDBJ whole genome shotgun (WGS) entry which is preliminary data.</text>
</comment>
<evidence type="ECO:0000313" key="3">
    <source>
        <dbReference type="Proteomes" id="UP000663852"/>
    </source>
</evidence>
<gene>
    <name evidence="2" type="ORF">EDS130_LOCUS23583</name>
</gene>
<dbReference type="PROSITE" id="PS50835">
    <property type="entry name" value="IG_LIKE"/>
    <property type="match status" value="2"/>
</dbReference>
<feature type="domain" description="Ig-like" evidence="1">
    <location>
        <begin position="161"/>
        <end position="251"/>
    </location>
</feature>